<accession>A0A0R6CQ96</accession>
<organism evidence="1 2">
    <name type="scientific">Citrobacter phage CVT22</name>
    <dbReference type="NCBI Taxonomy" id="1622234"/>
    <lineage>
        <taxon>Viruses</taxon>
        <taxon>Duplodnaviria</taxon>
        <taxon>Heunggongvirae</taxon>
        <taxon>Uroviricota</taxon>
        <taxon>Caudoviricetes</taxon>
        <taxon>Zobellviridae</taxon>
        <taxon>Citrovirus</taxon>
        <taxon>Citrovirus coptotermitis</taxon>
    </lineage>
</organism>
<sequence>MNFQEGDLIHRKEEYNDRYWNQLCRDNGFKRDMEFVVLYHIPDRNLVKFKTPNGEEIGVYDYKMELVSFSLENE</sequence>
<evidence type="ECO:0000313" key="2">
    <source>
        <dbReference type="Proteomes" id="UP000202282"/>
    </source>
</evidence>
<dbReference type="KEGG" id="vg:26040385"/>
<protein>
    <submittedName>
        <fullName evidence="1">Uncharacterized protein</fullName>
    </submittedName>
</protein>
<dbReference type="EMBL" id="KP774835">
    <property type="protein sequence ID" value="AJT60763.1"/>
    <property type="molecule type" value="Genomic_DNA"/>
</dbReference>
<proteinExistence type="predicted"/>
<name>A0A0R6CQ96_9CAUD</name>
<dbReference type="RefSeq" id="YP_009168442.1">
    <property type="nucleotide sequence ID" value="NC_027988.2"/>
</dbReference>
<evidence type="ECO:0000313" key="1">
    <source>
        <dbReference type="EMBL" id="AJT60763.1"/>
    </source>
</evidence>
<dbReference type="Proteomes" id="UP000202282">
    <property type="component" value="Segment"/>
</dbReference>
<dbReference type="GeneID" id="26040385"/>
<keyword evidence="2" id="KW-1185">Reference proteome</keyword>
<reference evidence="1 2" key="1">
    <citation type="journal article" date="2015" name="Genome Announc.">
        <title>Complete Genome Sequence of Citrobacter Phage CVT22 Isolated from the Gut of the Formosan Subterranean Termite, Coptotermes formosanus Shiraki.</title>
        <authorList>
            <person name="Tikhe C.V."/>
            <person name="Martin T.M."/>
            <person name="Gissendanner C.R."/>
            <person name="Husseneder C."/>
        </authorList>
    </citation>
    <scope>NUCLEOTIDE SEQUENCE [LARGE SCALE GENOMIC DNA]</scope>
</reference>